<proteinExistence type="predicted"/>
<dbReference type="STRING" id="298654.FraEuI1c_3359"/>
<name>E3IWN8_PSEI1</name>
<dbReference type="Proteomes" id="UP000002484">
    <property type="component" value="Chromosome"/>
</dbReference>
<dbReference type="RefSeq" id="WP_013424486.1">
    <property type="nucleotide sequence ID" value="NC_014666.1"/>
</dbReference>
<dbReference type="AlphaFoldDB" id="E3IWN8"/>
<dbReference type="HOGENOM" id="CLU_651737_0_0_11"/>
<evidence type="ECO:0008006" key="3">
    <source>
        <dbReference type="Google" id="ProtNLM"/>
    </source>
</evidence>
<dbReference type="eggNOG" id="COG1928">
    <property type="taxonomic scope" value="Bacteria"/>
</dbReference>
<dbReference type="InParanoid" id="E3IWN8"/>
<accession>E3IWN8</accession>
<protein>
    <recommendedName>
        <fullName evidence="3">Peptidase C39-like domain-containing protein</fullName>
    </recommendedName>
</protein>
<organism evidence="1 2">
    <name type="scientific">Pseudofrankia inefficax (strain DSM 45817 / CECT 9037 / DDB 130130 / EuI1c)</name>
    <name type="common">Frankia inefficax</name>
    <dbReference type="NCBI Taxonomy" id="298654"/>
    <lineage>
        <taxon>Bacteria</taxon>
        <taxon>Bacillati</taxon>
        <taxon>Actinomycetota</taxon>
        <taxon>Actinomycetes</taxon>
        <taxon>Frankiales</taxon>
        <taxon>Frankiaceae</taxon>
        <taxon>Pseudofrankia</taxon>
    </lineage>
</organism>
<dbReference type="EMBL" id="CP002299">
    <property type="protein sequence ID" value="ADP81368.1"/>
    <property type="molecule type" value="Genomic_DNA"/>
</dbReference>
<reference evidence="1 2" key="1">
    <citation type="submission" date="2010-10" db="EMBL/GenBank/DDBJ databases">
        <title>Complete sequence of Frankia sp. EuI1c.</title>
        <authorList>
            <consortium name="US DOE Joint Genome Institute"/>
            <person name="Lucas S."/>
            <person name="Copeland A."/>
            <person name="Lapidus A."/>
            <person name="Cheng J.-F."/>
            <person name="Bruce D."/>
            <person name="Goodwin L."/>
            <person name="Pitluck S."/>
            <person name="Chertkov O."/>
            <person name="Detter J.C."/>
            <person name="Han C."/>
            <person name="Tapia R."/>
            <person name="Land M."/>
            <person name="Hauser L."/>
            <person name="Jeffries C."/>
            <person name="Kyrpides N."/>
            <person name="Ivanova N."/>
            <person name="Mikhailova N."/>
            <person name="Beauchemin N."/>
            <person name="Sen A."/>
            <person name="Sur S.A."/>
            <person name="Gtari M."/>
            <person name="Wall L."/>
            <person name="Tisa L."/>
            <person name="Woyke T."/>
        </authorList>
    </citation>
    <scope>NUCLEOTIDE SEQUENCE [LARGE SCALE GENOMIC DNA]</scope>
    <source>
        <strain evidence="2">DSM 45817 / CECT 9037 / EuI1c</strain>
    </source>
</reference>
<dbReference type="KEGG" id="fri:FraEuI1c_3359"/>
<evidence type="ECO:0000313" key="1">
    <source>
        <dbReference type="EMBL" id="ADP81368.1"/>
    </source>
</evidence>
<sequence length="421" mass="46164">MHFDSPLAESPYGNTFHIWAPPGYEASYSGGQGHEARLVIRLRDSARRQVPGFTPSVNGFQFANQWDPNLPAMTLGFLWNRLLDALGGDAAAALGIARVDDNWLPITKADAGMCGGMTFGAMDYFAAGKLPPSATTAPASEADPLFQFIRGRLFDSFDVTGSGHRWLGYSSPHYPNGDEGFLQQVAGLTRGRSWITYRDEWPRIRDDIDAGRLSPIGLIQTDSLDVGKNHQVLAYAYQQSGQVVQLWVYDNNYPHHDDLALQFDITDTAGEVHVQRLGPYRANEPRIFCIFRTNGYTPHTPPAGNPAPPAHGETPPADVVVALATMGVDFSVTEAELRGWLANPLFTPYPAVAQALLLQGWSLKAPVYLDVIVWNYEHTPGVTSPRKAAEVNPDILKAAVLQGWNVRYGTEVTDFGQILDA</sequence>
<evidence type="ECO:0000313" key="2">
    <source>
        <dbReference type="Proteomes" id="UP000002484"/>
    </source>
</evidence>
<gene>
    <name evidence="1" type="ordered locus">FraEuI1c_3359</name>
</gene>
<keyword evidence="2" id="KW-1185">Reference proteome</keyword>